<name>A0AAD5T7I1_9FUNG</name>
<protein>
    <recommendedName>
        <fullName evidence="7">Beta-catenin-like protein 1 N-terminal domain-containing protein</fullName>
    </recommendedName>
</protein>
<dbReference type="Proteomes" id="UP001211907">
    <property type="component" value="Unassembled WGS sequence"/>
</dbReference>
<evidence type="ECO:0000313" key="8">
    <source>
        <dbReference type="EMBL" id="KAJ3136177.1"/>
    </source>
</evidence>
<evidence type="ECO:0000256" key="1">
    <source>
        <dbReference type="ARBA" id="ARBA00004123"/>
    </source>
</evidence>
<sequence length="592" mass="67411">MDVTTFFKVRALPSVDWTKMRLYFISMLPWDSMDGRNTTSFVRWPELKTKYNSNNQAPSGPASLKRKMKAEMSDEALKRFRSTDDDDDDDNINEEHANIDDDDDRFMHGDGLSEEQRNILDIVDSAEETAAAIDLPSLKKNVLKLERAITKNEEMRVRFPDDPLKFIDSEADLDQELHNLMGVSAAPELYPHLVQLGTISSLLNLLEHPNTDIAIMTIRLLSELTDDDVVAEASEEGADGMKALVSNLLEHQILDVLVQSLSKLDESKENSDDKQGVFNILSVIENIVSVDPTVSEKVVSSTTIMSWLLNRINTKQFDSNRQYASELLAILLQTHRENRLALINLGGVTTLLKVISAYRKKDAKDADEIEMMENFFDTLCSTLGEKEGKTAFLEEEGVELMIIILREKKMARMRALKVLTHAMTGDGGSECSDRFIEALGLKTLFPIFMHKGLKTYKKEYKAHVEKHVLSILASLFKTASPENRLRLSIKFTENNFEKVERLMELHEQYAAKVLAADQQFESNRLARNSDGEEEEEGNDIDTEEERYFNRLEKGLFTLQLVDLVCGFLCTEVSEDQVVRLFLSPRWVLKNYD</sequence>
<evidence type="ECO:0000256" key="3">
    <source>
        <dbReference type="ARBA" id="ARBA00022737"/>
    </source>
</evidence>
<keyword evidence="9" id="KW-1185">Reference proteome</keyword>
<evidence type="ECO:0000259" key="7">
    <source>
        <dbReference type="SMART" id="SM01156"/>
    </source>
</evidence>
<dbReference type="GO" id="GO:0005681">
    <property type="term" value="C:spliceosomal complex"/>
    <property type="evidence" value="ECO:0007669"/>
    <property type="project" value="TreeGrafter"/>
</dbReference>
<dbReference type="PANTHER" id="PTHR14978:SF0">
    <property type="entry name" value="BETA-CATENIN-LIKE PROTEIN 1"/>
    <property type="match status" value="1"/>
</dbReference>
<dbReference type="InterPro" id="IPR011989">
    <property type="entry name" value="ARM-like"/>
</dbReference>
<dbReference type="GO" id="GO:0010467">
    <property type="term" value="P:gene expression"/>
    <property type="evidence" value="ECO:0007669"/>
    <property type="project" value="UniProtKB-ARBA"/>
</dbReference>
<reference evidence="8" key="1">
    <citation type="submission" date="2020-05" db="EMBL/GenBank/DDBJ databases">
        <title>Phylogenomic resolution of chytrid fungi.</title>
        <authorList>
            <person name="Stajich J.E."/>
            <person name="Amses K."/>
            <person name="Simmons R."/>
            <person name="Seto K."/>
            <person name="Myers J."/>
            <person name="Bonds A."/>
            <person name="Quandt C.A."/>
            <person name="Barry K."/>
            <person name="Liu P."/>
            <person name="Grigoriev I."/>
            <person name="Longcore J.E."/>
            <person name="James T.Y."/>
        </authorList>
    </citation>
    <scope>NUCLEOTIDE SEQUENCE</scope>
    <source>
        <strain evidence="8">JEL0513</strain>
    </source>
</reference>
<evidence type="ECO:0000256" key="2">
    <source>
        <dbReference type="ARBA" id="ARBA00022553"/>
    </source>
</evidence>
<gene>
    <name evidence="8" type="ORF">HK100_001951</name>
</gene>
<evidence type="ECO:0000256" key="4">
    <source>
        <dbReference type="ARBA" id="ARBA00023054"/>
    </source>
</evidence>
<dbReference type="FunFam" id="1.25.10.10:FF:001136">
    <property type="entry name" value="Beta-catenin-like protein 1"/>
    <property type="match status" value="1"/>
</dbReference>
<dbReference type="SMART" id="SM01156">
    <property type="entry name" value="DUF1716"/>
    <property type="match status" value="1"/>
</dbReference>
<feature type="domain" description="Beta-catenin-like protein 1 N-terminal" evidence="7">
    <location>
        <begin position="112"/>
        <end position="218"/>
    </location>
</feature>
<comment type="caution">
    <text evidence="8">The sequence shown here is derived from an EMBL/GenBank/DDBJ whole genome shotgun (WGS) entry which is preliminary data.</text>
</comment>
<comment type="subcellular location">
    <subcellularLocation>
        <location evidence="1">Nucleus</location>
    </subcellularLocation>
</comment>
<keyword evidence="3" id="KW-0677">Repeat</keyword>
<accession>A0AAD5T7I1</accession>
<evidence type="ECO:0000256" key="5">
    <source>
        <dbReference type="ARBA" id="ARBA00023242"/>
    </source>
</evidence>
<evidence type="ECO:0000256" key="6">
    <source>
        <dbReference type="SAM" id="MobiDB-lite"/>
    </source>
</evidence>
<keyword evidence="2" id="KW-0597">Phosphoprotein</keyword>
<feature type="region of interest" description="Disordered" evidence="6">
    <location>
        <begin position="80"/>
        <end position="106"/>
    </location>
</feature>
<dbReference type="InterPro" id="IPR016024">
    <property type="entry name" value="ARM-type_fold"/>
</dbReference>
<dbReference type="AlphaFoldDB" id="A0AAD5T7I1"/>
<dbReference type="Gene3D" id="1.25.10.10">
    <property type="entry name" value="Leucine-rich Repeat Variant"/>
    <property type="match status" value="1"/>
</dbReference>
<dbReference type="Pfam" id="PF08216">
    <property type="entry name" value="CTNNBL"/>
    <property type="match status" value="1"/>
</dbReference>
<dbReference type="EMBL" id="JADGJH010000144">
    <property type="protein sequence ID" value="KAJ3136177.1"/>
    <property type="molecule type" value="Genomic_DNA"/>
</dbReference>
<dbReference type="InterPro" id="IPR013180">
    <property type="entry name" value="CTNNBL1_N"/>
</dbReference>
<evidence type="ECO:0000313" key="9">
    <source>
        <dbReference type="Proteomes" id="UP001211907"/>
    </source>
</evidence>
<dbReference type="PANTHER" id="PTHR14978">
    <property type="entry name" value="BETA-CATENIN-LIKE PROTEIN 1 NUCLEAR ASSOCIATED PROTEIN"/>
    <property type="match status" value="1"/>
</dbReference>
<keyword evidence="5" id="KW-0539">Nucleus</keyword>
<keyword evidence="4" id="KW-0175">Coiled coil</keyword>
<dbReference type="SUPFAM" id="SSF48371">
    <property type="entry name" value="ARM repeat"/>
    <property type="match status" value="1"/>
</dbReference>
<proteinExistence type="predicted"/>
<dbReference type="InterPro" id="IPR039678">
    <property type="entry name" value="CTNNBL1"/>
</dbReference>
<organism evidence="8 9">
    <name type="scientific">Physocladia obscura</name>
    <dbReference type="NCBI Taxonomy" id="109957"/>
    <lineage>
        <taxon>Eukaryota</taxon>
        <taxon>Fungi</taxon>
        <taxon>Fungi incertae sedis</taxon>
        <taxon>Chytridiomycota</taxon>
        <taxon>Chytridiomycota incertae sedis</taxon>
        <taxon>Chytridiomycetes</taxon>
        <taxon>Chytridiales</taxon>
        <taxon>Chytriomycetaceae</taxon>
        <taxon>Physocladia</taxon>
    </lineage>
</organism>